<organism evidence="1 2">
    <name type="scientific">Eumeta variegata</name>
    <name type="common">Bagworm moth</name>
    <name type="synonym">Eumeta japonica</name>
    <dbReference type="NCBI Taxonomy" id="151549"/>
    <lineage>
        <taxon>Eukaryota</taxon>
        <taxon>Metazoa</taxon>
        <taxon>Ecdysozoa</taxon>
        <taxon>Arthropoda</taxon>
        <taxon>Hexapoda</taxon>
        <taxon>Insecta</taxon>
        <taxon>Pterygota</taxon>
        <taxon>Neoptera</taxon>
        <taxon>Endopterygota</taxon>
        <taxon>Lepidoptera</taxon>
        <taxon>Glossata</taxon>
        <taxon>Ditrysia</taxon>
        <taxon>Tineoidea</taxon>
        <taxon>Psychidae</taxon>
        <taxon>Oiketicinae</taxon>
        <taxon>Eumeta</taxon>
    </lineage>
</organism>
<dbReference type="EMBL" id="BGZK01001017">
    <property type="protein sequence ID" value="GBP68603.1"/>
    <property type="molecule type" value="Genomic_DNA"/>
</dbReference>
<dbReference type="AlphaFoldDB" id="A0A4C1XZN4"/>
<dbReference type="Proteomes" id="UP000299102">
    <property type="component" value="Unassembled WGS sequence"/>
</dbReference>
<sequence>MLASVHDSGRGHRTNAFISCIDLLRSSTDLIAILLTTLLCFSVLHSDPILLSMPFCHVLDSVRGLAFDSEPNFDPNNYIHQGVRSVNTIPTDALPATASDARICNE</sequence>
<gene>
    <name evidence="1" type="ORF">EVAR_83691_1</name>
</gene>
<keyword evidence="2" id="KW-1185">Reference proteome</keyword>
<evidence type="ECO:0000313" key="2">
    <source>
        <dbReference type="Proteomes" id="UP000299102"/>
    </source>
</evidence>
<evidence type="ECO:0000313" key="1">
    <source>
        <dbReference type="EMBL" id="GBP68603.1"/>
    </source>
</evidence>
<reference evidence="1 2" key="1">
    <citation type="journal article" date="2019" name="Commun. Biol.">
        <title>The bagworm genome reveals a unique fibroin gene that provides high tensile strength.</title>
        <authorList>
            <person name="Kono N."/>
            <person name="Nakamura H."/>
            <person name="Ohtoshi R."/>
            <person name="Tomita M."/>
            <person name="Numata K."/>
            <person name="Arakawa K."/>
        </authorList>
    </citation>
    <scope>NUCLEOTIDE SEQUENCE [LARGE SCALE GENOMIC DNA]</scope>
</reference>
<protein>
    <submittedName>
        <fullName evidence="1">Uncharacterized protein</fullName>
    </submittedName>
</protein>
<name>A0A4C1XZN4_EUMVA</name>
<proteinExistence type="predicted"/>
<comment type="caution">
    <text evidence="1">The sequence shown here is derived from an EMBL/GenBank/DDBJ whole genome shotgun (WGS) entry which is preliminary data.</text>
</comment>
<accession>A0A4C1XZN4</accession>